<keyword evidence="7" id="KW-0693">Viral RNA replication</keyword>
<dbReference type="SUPFAM" id="SSF56672">
    <property type="entry name" value="DNA/RNA polymerases"/>
    <property type="match status" value="1"/>
</dbReference>
<keyword evidence="4 7" id="KW-0548">Nucleotidyltransferase</keyword>
<organism evidence="8">
    <name type="scientific">Cryptotermes secundus trichomonasvirus 1</name>
    <dbReference type="NCBI Taxonomy" id="3133527"/>
    <lineage>
        <taxon>Viruses</taxon>
        <taxon>Riboviria</taxon>
        <taxon>Orthornavirae</taxon>
        <taxon>Duplornaviricota</taxon>
        <taxon>Chrymotiviricetes</taxon>
        <taxon>Ghabrivirales</taxon>
        <taxon>Alphatotivirineae</taxon>
        <taxon>Pseudototiviridae</taxon>
        <taxon>Trichomonasvirus</taxon>
    </lineage>
</organism>
<dbReference type="InterPro" id="IPR001795">
    <property type="entry name" value="RNA-dir_pol_luteovirus"/>
</dbReference>
<reference evidence="8" key="1">
    <citation type="journal article" date="2024" name="Microb. Genom.">
        <title>The hidden RNA viruses in Blattodea (cockroach and termite).</title>
        <authorList>
            <person name="Fan J."/>
            <person name="Jiang S."/>
            <person name="Li W."/>
            <person name="Li J."/>
            <person name="Pang R."/>
            <person name="Wu H."/>
        </authorList>
    </citation>
    <scope>NUCLEOTIDE SEQUENCE</scope>
    <source>
        <strain evidence="8">AUS2016</strain>
    </source>
</reference>
<comment type="similarity">
    <text evidence="1">Belongs to the totiviridae RNA-directed RNA polymerase family.</text>
</comment>
<evidence type="ECO:0000256" key="6">
    <source>
        <dbReference type="ARBA" id="ARBA00048744"/>
    </source>
</evidence>
<protein>
    <recommendedName>
        <fullName evidence="7">RNA-directed RNA polymerase</fullName>
        <ecNumber evidence="7">2.7.7.48</ecNumber>
    </recommendedName>
</protein>
<evidence type="ECO:0000313" key="8">
    <source>
        <dbReference type="EMBL" id="DBA56774.1"/>
    </source>
</evidence>
<dbReference type="Pfam" id="PF02123">
    <property type="entry name" value="RdRP_4"/>
    <property type="match status" value="1"/>
</dbReference>
<evidence type="ECO:0000256" key="3">
    <source>
        <dbReference type="ARBA" id="ARBA00022679"/>
    </source>
</evidence>
<evidence type="ECO:0000256" key="5">
    <source>
        <dbReference type="ARBA" id="ARBA00022741"/>
    </source>
</evidence>
<keyword evidence="3 7" id="KW-0808">Transferase</keyword>
<keyword evidence="5 7" id="KW-0547">Nucleotide-binding</keyword>
<name>A0AAT9JH92_9VIRU</name>
<sequence>MCLPDDYGKLSKDRELRLFPIKKSPQASFKVNCFARDLLNSTFLTYDILRNICLRGMYNDQVCAAILLAEYMVKQEIPISFVKMWVPHFYLFKDRVGEVSNWLKMFCPSDDYRVWSMAENGSLAGRDVGEPDAQKDLSHRVAPKGDNPHELKVDQQALANVIRSIFLEEMSEGSESVDSFREHVLSAVLWCKKGAHHHPLFKKYESRLEFLLNTDVEMIMRCRPEVFINQVRKLEHGKTRFIYNCDTVSYLYFDYILNWIEGHWCNKRVLLNPDYANAARLSVMKAEEYMMLDYTDFNSQHSVASMQTLFKVISEFVPRKMLGIAKWCIQSWDFMYINKNVKWNNTLPSGHRATSVVNSILNRAYMQMYFPQEQSYHCGDDSLILNPLYSPGQVMRLPFELNGAKQSSGHSGEFLRMRLLNGNVQGYVARSISTLVSGNWLSDCLKENTNSFAPFMNQINTCSCRALLKGWMPPCLYTTVARRYIAPPQCLEAILALGVFGAGLVCYGEPQYRVVPGKVELSEPSAIRMKNIEKLYRVISKKWERKMDITDLIHSIQSRRAKAGNVKVGYEWIKESPIVRYTHKSTLQIQGIVAKKYNSRSSEPKNEVIAKREWNYFGVDRASPSIIMRYRNDEEYTRCEYDKIMCQ</sequence>
<dbReference type="GO" id="GO:0000166">
    <property type="term" value="F:nucleotide binding"/>
    <property type="evidence" value="ECO:0007669"/>
    <property type="project" value="UniProtKB-KW"/>
</dbReference>
<accession>A0AAT9JH92</accession>
<comment type="catalytic activity">
    <reaction evidence="6 7">
        <text>RNA(n) + a ribonucleoside 5'-triphosphate = RNA(n+1) + diphosphate</text>
        <dbReference type="Rhea" id="RHEA:21248"/>
        <dbReference type="Rhea" id="RHEA-COMP:14527"/>
        <dbReference type="Rhea" id="RHEA-COMP:17342"/>
        <dbReference type="ChEBI" id="CHEBI:33019"/>
        <dbReference type="ChEBI" id="CHEBI:61557"/>
        <dbReference type="ChEBI" id="CHEBI:140395"/>
        <dbReference type="EC" id="2.7.7.48"/>
    </reaction>
</comment>
<dbReference type="GO" id="GO:0003968">
    <property type="term" value="F:RNA-directed RNA polymerase activity"/>
    <property type="evidence" value="ECO:0007669"/>
    <property type="project" value="UniProtKB-KW"/>
</dbReference>
<dbReference type="GO" id="GO:0003723">
    <property type="term" value="F:RNA binding"/>
    <property type="evidence" value="ECO:0007669"/>
    <property type="project" value="InterPro"/>
</dbReference>
<dbReference type="GO" id="GO:0006351">
    <property type="term" value="P:DNA-templated transcription"/>
    <property type="evidence" value="ECO:0007669"/>
    <property type="project" value="InterPro"/>
</dbReference>
<proteinExistence type="inferred from homology"/>
<keyword evidence="2 7" id="KW-0696">RNA-directed RNA polymerase</keyword>
<dbReference type="EMBL" id="BK067210">
    <property type="protein sequence ID" value="DBA56774.1"/>
    <property type="molecule type" value="Genomic_RNA"/>
</dbReference>
<evidence type="ECO:0000256" key="4">
    <source>
        <dbReference type="ARBA" id="ARBA00022695"/>
    </source>
</evidence>
<evidence type="ECO:0000256" key="2">
    <source>
        <dbReference type="ARBA" id="ARBA00022484"/>
    </source>
</evidence>
<dbReference type="EC" id="2.7.7.48" evidence="7"/>
<evidence type="ECO:0000256" key="1">
    <source>
        <dbReference type="ARBA" id="ARBA00010455"/>
    </source>
</evidence>
<evidence type="ECO:0000256" key="7">
    <source>
        <dbReference type="RuleBase" id="RU364050"/>
    </source>
</evidence>
<dbReference type="InterPro" id="IPR043502">
    <property type="entry name" value="DNA/RNA_pol_sf"/>
</dbReference>